<dbReference type="Pfam" id="PF13231">
    <property type="entry name" value="PMT_2"/>
    <property type="match status" value="1"/>
</dbReference>
<comment type="caution">
    <text evidence="10">The sequence shown here is derived from an EMBL/GenBank/DDBJ whole genome shotgun (WGS) entry which is preliminary data.</text>
</comment>
<organism evidence="10 11">
    <name type="scientific">Candidatus Woesebacteria bacterium RIFCSPLOWO2_01_FULL_39_21</name>
    <dbReference type="NCBI Taxonomy" id="1802519"/>
    <lineage>
        <taxon>Bacteria</taxon>
        <taxon>Candidatus Woeseibacteriota</taxon>
    </lineage>
</organism>
<evidence type="ECO:0000256" key="7">
    <source>
        <dbReference type="ARBA" id="ARBA00023136"/>
    </source>
</evidence>
<comment type="subcellular location">
    <subcellularLocation>
        <location evidence="1">Cell membrane</location>
        <topology evidence="1">Multi-pass membrane protein</topology>
    </subcellularLocation>
</comment>
<feature type="transmembrane region" description="Helical" evidence="8">
    <location>
        <begin position="112"/>
        <end position="131"/>
    </location>
</feature>
<feature type="transmembrane region" description="Helical" evidence="8">
    <location>
        <begin position="86"/>
        <end position="106"/>
    </location>
</feature>
<gene>
    <name evidence="10" type="ORF">A2961_03075</name>
</gene>
<keyword evidence="5 8" id="KW-0812">Transmembrane</keyword>
<keyword evidence="3" id="KW-0328">Glycosyltransferase</keyword>
<dbReference type="STRING" id="1802519.A2961_03075"/>
<dbReference type="InterPro" id="IPR038731">
    <property type="entry name" value="RgtA/B/C-like"/>
</dbReference>
<evidence type="ECO:0000256" key="3">
    <source>
        <dbReference type="ARBA" id="ARBA00022676"/>
    </source>
</evidence>
<dbReference type="GO" id="GO:0009103">
    <property type="term" value="P:lipopolysaccharide biosynthetic process"/>
    <property type="evidence" value="ECO:0007669"/>
    <property type="project" value="UniProtKB-ARBA"/>
</dbReference>
<feature type="transmembrane region" description="Helical" evidence="8">
    <location>
        <begin position="283"/>
        <end position="303"/>
    </location>
</feature>
<dbReference type="InterPro" id="IPR050297">
    <property type="entry name" value="LipidA_mod_glycosyltrf_83"/>
</dbReference>
<evidence type="ECO:0000313" key="10">
    <source>
        <dbReference type="EMBL" id="OGM63420.1"/>
    </source>
</evidence>
<name>A0A1F8BHI3_9BACT</name>
<feature type="transmembrane region" description="Helical" evidence="8">
    <location>
        <begin position="315"/>
        <end position="332"/>
    </location>
</feature>
<dbReference type="Proteomes" id="UP000177082">
    <property type="component" value="Unassembled WGS sequence"/>
</dbReference>
<keyword evidence="6 8" id="KW-1133">Transmembrane helix</keyword>
<keyword evidence="2" id="KW-1003">Cell membrane</keyword>
<dbReference type="GO" id="GO:0016763">
    <property type="term" value="F:pentosyltransferase activity"/>
    <property type="evidence" value="ECO:0007669"/>
    <property type="project" value="TreeGrafter"/>
</dbReference>
<evidence type="ECO:0000313" key="11">
    <source>
        <dbReference type="Proteomes" id="UP000177082"/>
    </source>
</evidence>
<proteinExistence type="predicted"/>
<keyword evidence="4" id="KW-0808">Transferase</keyword>
<feature type="transmembrane region" description="Helical" evidence="8">
    <location>
        <begin position="138"/>
        <end position="156"/>
    </location>
</feature>
<evidence type="ECO:0000259" key="9">
    <source>
        <dbReference type="Pfam" id="PF13231"/>
    </source>
</evidence>
<feature type="transmembrane region" description="Helical" evidence="8">
    <location>
        <begin position="369"/>
        <end position="389"/>
    </location>
</feature>
<reference evidence="10 11" key="1">
    <citation type="journal article" date="2016" name="Nat. Commun.">
        <title>Thousands of microbial genomes shed light on interconnected biogeochemical processes in an aquifer system.</title>
        <authorList>
            <person name="Anantharaman K."/>
            <person name="Brown C.T."/>
            <person name="Hug L.A."/>
            <person name="Sharon I."/>
            <person name="Castelle C.J."/>
            <person name="Probst A.J."/>
            <person name="Thomas B.C."/>
            <person name="Singh A."/>
            <person name="Wilkins M.J."/>
            <person name="Karaoz U."/>
            <person name="Brodie E.L."/>
            <person name="Williams K.H."/>
            <person name="Hubbard S.S."/>
            <person name="Banfield J.F."/>
        </authorList>
    </citation>
    <scope>NUCLEOTIDE SEQUENCE [LARGE SCALE GENOMIC DNA]</scope>
</reference>
<feature type="domain" description="Glycosyltransferase RgtA/B/C/D-like" evidence="9">
    <location>
        <begin position="88"/>
        <end position="219"/>
    </location>
</feature>
<sequence>MDKKQYLILAVVCLLYLIFRLGWQDTIEFGYDQPLLASKVIEFFKNPNWIESYEFVGTNPWGFPSWGPMQLFFWVPFILMSRDPIILSLSAAVFNMLSIILIFIIGKRYFSLKVAVFSSLFLAIHPWWVVFSRMIYEPTPVPTIIAFSILLSFYVFEKKKTSVVVLLIISWAALIQIYIHTFSFVVTSVLFLLASIKKTSKKYMVLGFLLSLLLFLPVFHYYVKYPDRSLDLLKVLEEFNKGDLESGHSTRDVLPEFLKTISGDGFEWQLGYAYPEFQKELKIAAPAILATITTLAVLIYGFISVFEKGYGKHKTILLLLWTLAPVWFLFLINTPIALPRYFLMSLPPLSILFGLAVEKFYTKVKYFTLIAALFVLFWWLVFNAIYLSFIGNYKYPSGFLSHYSDVPYLFLKDAVLWIIEDSAKKGYIEFTISNDINKPYEFSLNAATEYVLKYVYEIEFRDAGSMNIGHYLLIYSNESIDVTVLKQFGPYIVAYPKI</sequence>
<dbReference type="PANTHER" id="PTHR33908">
    <property type="entry name" value="MANNOSYLTRANSFERASE YKCB-RELATED"/>
    <property type="match status" value="1"/>
</dbReference>
<evidence type="ECO:0000256" key="8">
    <source>
        <dbReference type="SAM" id="Phobius"/>
    </source>
</evidence>
<evidence type="ECO:0000256" key="1">
    <source>
        <dbReference type="ARBA" id="ARBA00004651"/>
    </source>
</evidence>
<feature type="transmembrane region" description="Helical" evidence="8">
    <location>
        <begin position="205"/>
        <end position="223"/>
    </location>
</feature>
<accession>A0A1F8BHI3</accession>
<protein>
    <recommendedName>
        <fullName evidence="9">Glycosyltransferase RgtA/B/C/D-like domain-containing protein</fullName>
    </recommendedName>
</protein>
<dbReference type="GO" id="GO:0005886">
    <property type="term" value="C:plasma membrane"/>
    <property type="evidence" value="ECO:0007669"/>
    <property type="project" value="UniProtKB-SubCell"/>
</dbReference>
<evidence type="ECO:0000256" key="2">
    <source>
        <dbReference type="ARBA" id="ARBA00022475"/>
    </source>
</evidence>
<keyword evidence="7 8" id="KW-0472">Membrane</keyword>
<evidence type="ECO:0000256" key="6">
    <source>
        <dbReference type="ARBA" id="ARBA00022989"/>
    </source>
</evidence>
<evidence type="ECO:0000256" key="4">
    <source>
        <dbReference type="ARBA" id="ARBA00022679"/>
    </source>
</evidence>
<feature type="transmembrane region" description="Helical" evidence="8">
    <location>
        <begin position="61"/>
        <end position="79"/>
    </location>
</feature>
<dbReference type="PANTHER" id="PTHR33908:SF11">
    <property type="entry name" value="MEMBRANE PROTEIN"/>
    <property type="match status" value="1"/>
</dbReference>
<dbReference type="EMBL" id="MGHF01000017">
    <property type="protein sequence ID" value="OGM63420.1"/>
    <property type="molecule type" value="Genomic_DNA"/>
</dbReference>
<evidence type="ECO:0000256" key="5">
    <source>
        <dbReference type="ARBA" id="ARBA00022692"/>
    </source>
</evidence>
<feature type="transmembrane region" description="Helical" evidence="8">
    <location>
        <begin position="168"/>
        <end position="193"/>
    </location>
</feature>
<dbReference type="AlphaFoldDB" id="A0A1F8BHI3"/>